<feature type="compositionally biased region" description="Low complexity" evidence="1">
    <location>
        <begin position="64"/>
        <end position="74"/>
    </location>
</feature>
<accession>W6Y6M0</accession>
<feature type="non-terminal residue" evidence="2">
    <location>
        <position position="1"/>
    </location>
</feature>
<feature type="region of interest" description="Disordered" evidence="1">
    <location>
        <begin position="45"/>
        <end position="75"/>
    </location>
</feature>
<evidence type="ECO:0000313" key="2">
    <source>
        <dbReference type="EMBL" id="EUC30889.1"/>
    </source>
</evidence>
<dbReference type="HOGENOM" id="CLU_1682060_0_0_1"/>
<name>W6Y6M0_COCC2</name>
<feature type="compositionally biased region" description="Polar residues" evidence="1">
    <location>
        <begin position="134"/>
        <end position="143"/>
    </location>
</feature>
<keyword evidence="3" id="KW-1185">Reference proteome</keyword>
<reference evidence="2 3" key="1">
    <citation type="journal article" date="2013" name="PLoS Genet.">
        <title>Comparative genome structure, secondary metabolite, and effector coding capacity across Cochliobolus pathogens.</title>
        <authorList>
            <person name="Condon B.J."/>
            <person name="Leng Y."/>
            <person name="Wu D."/>
            <person name="Bushley K.E."/>
            <person name="Ohm R.A."/>
            <person name="Otillar R."/>
            <person name="Martin J."/>
            <person name="Schackwitz W."/>
            <person name="Grimwood J."/>
            <person name="MohdZainudin N."/>
            <person name="Xue C."/>
            <person name="Wang R."/>
            <person name="Manning V.A."/>
            <person name="Dhillon B."/>
            <person name="Tu Z.J."/>
            <person name="Steffenson B.J."/>
            <person name="Salamov A."/>
            <person name="Sun H."/>
            <person name="Lowry S."/>
            <person name="LaButti K."/>
            <person name="Han J."/>
            <person name="Copeland A."/>
            <person name="Lindquist E."/>
            <person name="Barry K."/>
            <person name="Schmutz J."/>
            <person name="Baker S.E."/>
            <person name="Ciuffetti L.M."/>
            <person name="Grigoriev I.V."/>
            <person name="Zhong S."/>
            <person name="Turgeon B.G."/>
        </authorList>
    </citation>
    <scope>NUCLEOTIDE SEQUENCE [LARGE SCALE GENOMIC DNA]</scope>
    <source>
        <strain evidence="2 3">26-R-13</strain>
    </source>
</reference>
<evidence type="ECO:0000313" key="3">
    <source>
        <dbReference type="Proteomes" id="UP000053841"/>
    </source>
</evidence>
<feature type="compositionally biased region" description="Basic and acidic residues" evidence="1">
    <location>
        <begin position="124"/>
        <end position="133"/>
    </location>
</feature>
<dbReference type="AlphaFoldDB" id="W6Y6M0"/>
<dbReference type="KEGG" id="bze:COCCADRAFT_102698"/>
<dbReference type="RefSeq" id="XP_007714792.1">
    <property type="nucleotide sequence ID" value="XM_007716602.1"/>
</dbReference>
<dbReference type="GeneID" id="19142614"/>
<feature type="region of interest" description="Disordered" evidence="1">
    <location>
        <begin position="111"/>
        <end position="157"/>
    </location>
</feature>
<feature type="compositionally biased region" description="Low complexity" evidence="1">
    <location>
        <begin position="144"/>
        <end position="157"/>
    </location>
</feature>
<protein>
    <submittedName>
        <fullName evidence="2">Uncharacterized protein</fullName>
    </submittedName>
</protein>
<dbReference type="Proteomes" id="UP000053841">
    <property type="component" value="Unassembled WGS sequence"/>
</dbReference>
<dbReference type="EMBL" id="KI964683">
    <property type="protein sequence ID" value="EUC30889.1"/>
    <property type="molecule type" value="Genomic_DNA"/>
</dbReference>
<evidence type="ECO:0000256" key="1">
    <source>
        <dbReference type="SAM" id="MobiDB-lite"/>
    </source>
</evidence>
<proteinExistence type="predicted"/>
<sequence>PPTFCPSSSPNPPQHKRHSSFLDTHLILAQRIWYLVFSSTTTTLFQRRHPEDPPASTPPRATFRLRSSTSSRSSPVAIMADKGLEDVPEGKFFLLLPKRFRRRRRCCAKMRPPPPQCNSDDDSDNRLTCKTLERTLTNPAQARSSPTTMKSPTPSTT</sequence>
<gene>
    <name evidence="2" type="ORF">COCCADRAFT_102698</name>
</gene>
<organism evidence="2 3">
    <name type="scientific">Cochliobolus carbonum (strain 26-R-13)</name>
    <name type="common">Maize leaf spot fungus</name>
    <name type="synonym">Bipolaris zeicola</name>
    <dbReference type="NCBI Taxonomy" id="930089"/>
    <lineage>
        <taxon>Eukaryota</taxon>
        <taxon>Fungi</taxon>
        <taxon>Dikarya</taxon>
        <taxon>Ascomycota</taxon>
        <taxon>Pezizomycotina</taxon>
        <taxon>Dothideomycetes</taxon>
        <taxon>Pleosporomycetidae</taxon>
        <taxon>Pleosporales</taxon>
        <taxon>Pleosporineae</taxon>
        <taxon>Pleosporaceae</taxon>
        <taxon>Bipolaris</taxon>
    </lineage>
</organism>